<proteinExistence type="predicted"/>
<evidence type="ECO:0000259" key="2">
    <source>
        <dbReference type="Pfam" id="PF11127"/>
    </source>
</evidence>
<keyword evidence="1" id="KW-0472">Membrane</keyword>
<name>D0KX71_HALNC</name>
<dbReference type="EMBL" id="CP001801">
    <property type="protein sequence ID" value="ACX95085.1"/>
    <property type="molecule type" value="Genomic_DNA"/>
</dbReference>
<dbReference type="AlphaFoldDB" id="D0KX71"/>
<evidence type="ECO:0000256" key="1">
    <source>
        <dbReference type="SAM" id="Phobius"/>
    </source>
</evidence>
<feature type="transmembrane region" description="Helical" evidence="1">
    <location>
        <begin position="12"/>
        <end position="27"/>
    </location>
</feature>
<dbReference type="OrthoDB" id="9804804at2"/>
<dbReference type="InterPro" id="IPR021309">
    <property type="entry name" value="YgaP-like_TM"/>
</dbReference>
<dbReference type="eggNOG" id="ENOG5033A4Z">
    <property type="taxonomic scope" value="Bacteria"/>
</dbReference>
<feature type="domain" description="Inner membrane protein YgaP-like transmembrane" evidence="2">
    <location>
        <begin position="1"/>
        <end position="62"/>
    </location>
</feature>
<gene>
    <name evidence="3" type="ordered locus">Hneap_0222</name>
</gene>
<keyword evidence="1" id="KW-0812">Transmembrane</keyword>
<organism evidence="3 4">
    <name type="scientific">Halothiobacillus neapolitanus (strain ATCC 23641 / DSM 15147 / CIP 104769 / NCIMB 8539 / c2)</name>
    <name type="common">Thiobacillus neapolitanus</name>
    <dbReference type="NCBI Taxonomy" id="555778"/>
    <lineage>
        <taxon>Bacteria</taxon>
        <taxon>Pseudomonadati</taxon>
        <taxon>Pseudomonadota</taxon>
        <taxon>Gammaproteobacteria</taxon>
        <taxon>Chromatiales</taxon>
        <taxon>Halothiobacillaceae</taxon>
        <taxon>Halothiobacillus</taxon>
    </lineage>
</organism>
<keyword evidence="1" id="KW-1133">Transmembrane helix</keyword>
<dbReference type="RefSeq" id="WP_012823121.1">
    <property type="nucleotide sequence ID" value="NC_013422.1"/>
</dbReference>
<accession>D0KX71</accession>
<dbReference type="HOGENOM" id="CLU_176022_4_1_6"/>
<reference evidence="3 4" key="1">
    <citation type="submission" date="2009-10" db="EMBL/GenBank/DDBJ databases">
        <title>Complete sequence of Halothiobacillus neapolitanus c2.</title>
        <authorList>
            <consortium name="US DOE Joint Genome Institute"/>
            <person name="Lucas S."/>
            <person name="Copeland A."/>
            <person name="Lapidus A."/>
            <person name="Glavina del Rio T."/>
            <person name="Tice H."/>
            <person name="Bruce D."/>
            <person name="Goodwin L."/>
            <person name="Pitluck S."/>
            <person name="Davenport K."/>
            <person name="Brettin T."/>
            <person name="Detter J.C."/>
            <person name="Han C."/>
            <person name="Tapia R."/>
            <person name="Larimer F."/>
            <person name="Land M."/>
            <person name="Hauser L."/>
            <person name="Kyrpides N."/>
            <person name="Mikhailova N."/>
            <person name="Kerfeld C."/>
            <person name="Cannon G."/>
            <person name="Heinhort S."/>
        </authorList>
    </citation>
    <scope>NUCLEOTIDE SEQUENCE [LARGE SCALE GENOMIC DNA]</scope>
    <source>
        <strain evidence="4">ATCC 23641 / c2</strain>
    </source>
</reference>
<dbReference type="STRING" id="555778.Hneap_0222"/>
<dbReference type="Pfam" id="PF11127">
    <property type="entry name" value="YgaP-like_TM"/>
    <property type="match status" value="1"/>
</dbReference>
<keyword evidence="4" id="KW-1185">Reference proteome</keyword>
<sequence>MKTNVGSIDKILRIVVGLALIALSVFKPEVVGYWGYIGIIPLLTGLFNFCPAYTLLGLNTKGKSAE</sequence>
<evidence type="ECO:0000313" key="4">
    <source>
        <dbReference type="Proteomes" id="UP000009102"/>
    </source>
</evidence>
<dbReference type="Proteomes" id="UP000009102">
    <property type="component" value="Chromosome"/>
</dbReference>
<dbReference type="KEGG" id="hna:Hneap_0222"/>
<evidence type="ECO:0000313" key="3">
    <source>
        <dbReference type="EMBL" id="ACX95085.1"/>
    </source>
</evidence>
<feature type="transmembrane region" description="Helical" evidence="1">
    <location>
        <begin position="33"/>
        <end position="56"/>
    </location>
</feature>
<protein>
    <recommendedName>
        <fullName evidence="2">Inner membrane protein YgaP-like transmembrane domain-containing protein</fullName>
    </recommendedName>
</protein>